<dbReference type="GO" id="GO:0042730">
    <property type="term" value="P:fibrinolysis"/>
    <property type="evidence" value="ECO:0007669"/>
    <property type="project" value="TreeGrafter"/>
</dbReference>
<evidence type="ECO:0000256" key="8">
    <source>
        <dbReference type="ARBA" id="ARBA00022833"/>
    </source>
</evidence>
<evidence type="ECO:0000256" key="6">
    <source>
        <dbReference type="ARBA" id="ARBA00022729"/>
    </source>
</evidence>
<dbReference type="PROSITE" id="PS52035">
    <property type="entry name" value="PEPTIDASE_M14"/>
    <property type="match status" value="1"/>
</dbReference>
<dbReference type="Proteomes" id="UP000812440">
    <property type="component" value="Chromosome 2"/>
</dbReference>
<dbReference type="SUPFAM" id="SSF53187">
    <property type="entry name" value="Zn-dependent exopeptidases"/>
    <property type="match status" value="1"/>
</dbReference>
<comment type="caution">
    <text evidence="12">The sequence shown here is derived from an EMBL/GenBank/DDBJ whole genome shotgun (WGS) entry which is preliminary data.</text>
</comment>
<keyword evidence="8" id="KW-0862">Zinc</keyword>
<dbReference type="OrthoDB" id="3626597at2759"/>
<evidence type="ECO:0000256" key="2">
    <source>
        <dbReference type="ARBA" id="ARBA00005988"/>
    </source>
</evidence>
<evidence type="ECO:0000256" key="5">
    <source>
        <dbReference type="ARBA" id="ARBA00022723"/>
    </source>
</evidence>
<dbReference type="GO" id="GO:0008270">
    <property type="term" value="F:zinc ion binding"/>
    <property type="evidence" value="ECO:0007669"/>
    <property type="project" value="InterPro"/>
</dbReference>
<organism evidence="12 13">
    <name type="scientific">Hymenochirus boettgeri</name>
    <name type="common">Congo dwarf clawed frog</name>
    <dbReference type="NCBI Taxonomy" id="247094"/>
    <lineage>
        <taxon>Eukaryota</taxon>
        <taxon>Metazoa</taxon>
        <taxon>Chordata</taxon>
        <taxon>Craniata</taxon>
        <taxon>Vertebrata</taxon>
        <taxon>Euteleostomi</taxon>
        <taxon>Amphibia</taxon>
        <taxon>Batrachia</taxon>
        <taxon>Anura</taxon>
        <taxon>Pipoidea</taxon>
        <taxon>Pipidae</taxon>
        <taxon>Pipinae</taxon>
        <taxon>Hymenochirus</taxon>
    </lineage>
</organism>
<dbReference type="PANTHER" id="PTHR11705">
    <property type="entry name" value="PROTEASE FAMILY M14 CARBOXYPEPTIDASE A,B"/>
    <property type="match status" value="1"/>
</dbReference>
<keyword evidence="5" id="KW-0479">Metal-binding</keyword>
<evidence type="ECO:0000313" key="13">
    <source>
        <dbReference type="Proteomes" id="UP000812440"/>
    </source>
</evidence>
<evidence type="ECO:0000259" key="11">
    <source>
        <dbReference type="PROSITE" id="PS52035"/>
    </source>
</evidence>
<feature type="domain" description="Peptidase M14" evidence="11">
    <location>
        <begin position="1"/>
        <end position="211"/>
    </location>
</feature>
<dbReference type="EMBL" id="JAACNH010000002">
    <property type="protein sequence ID" value="KAG8452314.1"/>
    <property type="molecule type" value="Genomic_DNA"/>
</dbReference>
<protein>
    <recommendedName>
        <fullName evidence="11">Peptidase M14 domain-containing protein</fullName>
    </recommendedName>
</protein>
<keyword evidence="9" id="KW-0482">Metalloprotease</keyword>
<reference evidence="12" key="1">
    <citation type="thesis" date="2020" institute="ProQuest LLC" country="789 East Eisenhower Parkway, Ann Arbor, MI, USA">
        <title>Comparative Genomics and Chromosome Evolution.</title>
        <authorList>
            <person name="Mudd A.B."/>
        </authorList>
    </citation>
    <scope>NUCLEOTIDE SEQUENCE</scope>
    <source>
        <strain evidence="12">Female2</strain>
        <tissue evidence="12">Blood</tissue>
    </source>
</reference>
<comment type="cofactor">
    <cofactor evidence="1">
        <name>Zn(2+)</name>
        <dbReference type="ChEBI" id="CHEBI:29105"/>
    </cofactor>
</comment>
<dbReference type="SMART" id="SM00631">
    <property type="entry name" value="Zn_pept"/>
    <property type="match status" value="1"/>
</dbReference>
<sequence>MEQIVAKHPDMLEKINIGVSFEKRPLYVLKLSGKEKTAKHAVWIDCGIHAREWISPAFCLWFVGHSVEYYGVDVPMTKLLRYLDFYILPVMNVDGYHFSWIKSNRMWRKNRSVYPDSDCIGTDLNRNFDAGWCGPGASSDPCTDIYCGPYPESEPEVSSVVNFLKTHKDVVKGYISIHSYSQMVLFPYSYKNEKTKDHDELLFLANKIAEN</sequence>
<accession>A0A8T2K8W7</accession>
<dbReference type="Gene3D" id="3.40.630.10">
    <property type="entry name" value="Zn peptidases"/>
    <property type="match status" value="1"/>
</dbReference>
<evidence type="ECO:0000313" key="12">
    <source>
        <dbReference type="EMBL" id="KAG8452314.1"/>
    </source>
</evidence>
<dbReference type="Pfam" id="PF00246">
    <property type="entry name" value="Peptidase_M14"/>
    <property type="match status" value="1"/>
</dbReference>
<name>A0A8T2K8W7_9PIPI</name>
<evidence type="ECO:0000256" key="7">
    <source>
        <dbReference type="ARBA" id="ARBA00022801"/>
    </source>
</evidence>
<dbReference type="GO" id="GO:0005615">
    <property type="term" value="C:extracellular space"/>
    <property type="evidence" value="ECO:0007669"/>
    <property type="project" value="TreeGrafter"/>
</dbReference>
<comment type="similarity">
    <text evidence="2 10">Belongs to the peptidase M14 family.</text>
</comment>
<dbReference type="InterPro" id="IPR000834">
    <property type="entry name" value="Peptidase_M14"/>
</dbReference>
<evidence type="ECO:0000256" key="4">
    <source>
        <dbReference type="ARBA" id="ARBA00022670"/>
    </source>
</evidence>
<dbReference type="InterPro" id="IPR057247">
    <property type="entry name" value="CARBOXYPEPT_ZN_2"/>
</dbReference>
<dbReference type="FunFam" id="3.40.630.10:FF:000084">
    <property type="entry name" value="Carboxypeptidase B2"/>
    <property type="match status" value="1"/>
</dbReference>
<dbReference type="GO" id="GO:0004181">
    <property type="term" value="F:metallocarboxypeptidase activity"/>
    <property type="evidence" value="ECO:0007669"/>
    <property type="project" value="InterPro"/>
</dbReference>
<proteinExistence type="inferred from homology"/>
<comment type="caution">
    <text evidence="10">Lacks conserved residue(s) required for the propagation of feature annotation.</text>
</comment>
<keyword evidence="7" id="KW-0378">Hydrolase</keyword>
<dbReference type="PRINTS" id="PR00765">
    <property type="entry name" value="CRBOXYPTASEA"/>
</dbReference>
<evidence type="ECO:0000256" key="1">
    <source>
        <dbReference type="ARBA" id="ARBA00001947"/>
    </source>
</evidence>
<evidence type="ECO:0000256" key="9">
    <source>
        <dbReference type="ARBA" id="ARBA00023049"/>
    </source>
</evidence>
<dbReference type="PANTHER" id="PTHR11705:SF17">
    <property type="entry name" value="CARBOXYPEPTIDASE B2"/>
    <property type="match status" value="1"/>
</dbReference>
<keyword evidence="3" id="KW-0121">Carboxypeptidase</keyword>
<gene>
    <name evidence="12" type="ORF">GDO86_004210</name>
</gene>
<dbReference type="PROSITE" id="PS00133">
    <property type="entry name" value="CARBOXYPEPT_ZN_2"/>
    <property type="match status" value="1"/>
</dbReference>
<dbReference type="AlphaFoldDB" id="A0A8T2K8W7"/>
<keyword evidence="6" id="KW-0732">Signal</keyword>
<dbReference type="GO" id="GO:0006508">
    <property type="term" value="P:proteolysis"/>
    <property type="evidence" value="ECO:0007669"/>
    <property type="project" value="UniProtKB-KW"/>
</dbReference>
<evidence type="ECO:0000256" key="10">
    <source>
        <dbReference type="PROSITE-ProRule" id="PRU01379"/>
    </source>
</evidence>
<evidence type="ECO:0000256" key="3">
    <source>
        <dbReference type="ARBA" id="ARBA00022645"/>
    </source>
</evidence>
<keyword evidence="13" id="KW-1185">Reference proteome</keyword>
<keyword evidence="4" id="KW-0645">Protease</keyword>